<dbReference type="GO" id="GO:0071885">
    <property type="term" value="F:N-terminal protein N-methyltransferase activity"/>
    <property type="evidence" value="ECO:0007669"/>
    <property type="project" value="UniProtKB-EC"/>
</dbReference>
<evidence type="ECO:0000256" key="5">
    <source>
        <dbReference type="ARBA" id="ARBA00039112"/>
    </source>
</evidence>
<evidence type="ECO:0000313" key="13">
    <source>
        <dbReference type="Proteomes" id="UP000030106"/>
    </source>
</evidence>
<sequence>MSQPDLPDQPSRIDELINTQAGRKYWENADASTNGMLGGIPAFQAFSHISRTDIQGSRAFLARLGIGLKGDRAAVKSAVDAGAGIGRITKELLSHIAEEVDVIEPISRFTDPLQGTKGVRHIFNVGLEDWQPLQGIEYDLIWTQWCLGHLTDAQIVHYLETCKTVLRPETGLIIVKENLSTALDDMFDPVDSSVTRLDAKFLDLFAQAKLKLIRTELQRASPLYSKRKLLPVRMYALKPQ</sequence>
<dbReference type="eggNOG" id="KOG3178">
    <property type="taxonomic scope" value="Eukaryota"/>
</dbReference>
<comment type="catalytic activity">
    <reaction evidence="9">
        <text>N-terminal L-prolyl-L-prolyl-L-lysyl-[protein] + 2 S-adenosyl-L-methionine = N-terminal N,N-dimethyl-L-prolyl-L-prolyl-L-lysyl-[protein] + 2 S-adenosyl-L-homocysteine + 2 H(+)</text>
        <dbReference type="Rhea" id="RHEA:54736"/>
        <dbReference type="Rhea" id="RHEA-COMP:13787"/>
        <dbReference type="Rhea" id="RHEA-COMP:13974"/>
        <dbReference type="ChEBI" id="CHEBI:15378"/>
        <dbReference type="ChEBI" id="CHEBI:57856"/>
        <dbReference type="ChEBI" id="CHEBI:59789"/>
        <dbReference type="ChEBI" id="CHEBI:138059"/>
        <dbReference type="ChEBI" id="CHEBI:138318"/>
        <dbReference type="EC" id="2.1.1.244"/>
    </reaction>
</comment>
<dbReference type="CDD" id="cd02440">
    <property type="entry name" value="AdoMet_MTases"/>
    <property type="match status" value="1"/>
</dbReference>
<evidence type="ECO:0000256" key="9">
    <source>
        <dbReference type="ARBA" id="ARBA00047885"/>
    </source>
</evidence>
<evidence type="ECO:0000256" key="7">
    <source>
        <dbReference type="ARBA" id="ARBA00043129"/>
    </source>
</evidence>
<feature type="binding site" evidence="11">
    <location>
        <position position="82"/>
    </location>
    <ligand>
        <name>S-adenosyl-L-methionine</name>
        <dbReference type="ChEBI" id="CHEBI:59789"/>
    </ligand>
</feature>
<feature type="binding site" evidence="11">
    <location>
        <position position="144"/>
    </location>
    <ligand>
        <name>S-adenosyl-L-methionine</name>
        <dbReference type="ChEBI" id="CHEBI:59789"/>
    </ligand>
</feature>
<accession>A0A0A2VGQ2</accession>
<evidence type="ECO:0000256" key="4">
    <source>
        <dbReference type="ARBA" id="ARBA00022691"/>
    </source>
</evidence>
<comment type="catalytic activity">
    <reaction evidence="10">
        <text>N-terminal L-alanyl-L-prolyl-L-lysyl-[protein] + 3 S-adenosyl-L-methionine = N-terminal N,N,N-trimethyl-L-alanyl-L-prolyl-L-lysyl-[protein] + 3 S-adenosyl-L-homocysteine + 3 H(+)</text>
        <dbReference type="Rhea" id="RHEA:54712"/>
        <dbReference type="Rhea" id="RHEA-COMP:13785"/>
        <dbReference type="Rhea" id="RHEA-COMP:13971"/>
        <dbReference type="ChEBI" id="CHEBI:15378"/>
        <dbReference type="ChEBI" id="CHEBI:57856"/>
        <dbReference type="ChEBI" id="CHEBI:59789"/>
        <dbReference type="ChEBI" id="CHEBI:138057"/>
        <dbReference type="ChEBI" id="CHEBI:138315"/>
        <dbReference type="EC" id="2.1.1.244"/>
    </reaction>
</comment>
<evidence type="ECO:0000256" key="1">
    <source>
        <dbReference type="ARBA" id="ARBA00009059"/>
    </source>
</evidence>
<keyword evidence="4 11" id="KW-0949">S-adenosyl-L-methionine</keyword>
<evidence type="ECO:0000256" key="8">
    <source>
        <dbReference type="ARBA" id="ARBA00047306"/>
    </source>
</evidence>
<evidence type="ECO:0000256" key="10">
    <source>
        <dbReference type="ARBA" id="ARBA00048167"/>
    </source>
</evidence>
<dbReference type="HOGENOM" id="CLU_055356_2_1_1"/>
<name>A0A0A2VGQ2_BEABA</name>
<dbReference type="SUPFAM" id="SSF53335">
    <property type="entry name" value="S-adenosyl-L-methionine-dependent methyltransferases"/>
    <property type="match status" value="1"/>
</dbReference>
<evidence type="ECO:0000256" key="3">
    <source>
        <dbReference type="ARBA" id="ARBA00022679"/>
    </source>
</evidence>
<dbReference type="STRING" id="1245745.A0A0A2VGQ2"/>
<evidence type="ECO:0000256" key="11">
    <source>
        <dbReference type="PIRSR" id="PIRSR016958-1"/>
    </source>
</evidence>
<comment type="caution">
    <text evidence="12">The sequence shown here is derived from an EMBL/GenBank/DDBJ whole genome shotgun (WGS) entry which is preliminary data.</text>
</comment>
<dbReference type="EC" id="2.1.1.244" evidence="5"/>
<dbReference type="GO" id="GO:0005737">
    <property type="term" value="C:cytoplasm"/>
    <property type="evidence" value="ECO:0007669"/>
    <property type="project" value="TreeGrafter"/>
</dbReference>
<dbReference type="Proteomes" id="UP000030106">
    <property type="component" value="Unassembled WGS sequence"/>
</dbReference>
<dbReference type="Gene3D" id="3.40.50.150">
    <property type="entry name" value="Vaccinia Virus protein VP39"/>
    <property type="match status" value="1"/>
</dbReference>
<protein>
    <recommendedName>
        <fullName evidence="6">Alpha N-terminal protein methyltransferase 1</fullName>
        <ecNumber evidence="5">2.1.1.244</ecNumber>
    </recommendedName>
    <alternativeName>
        <fullName evidence="7">X-Pro-Lys N-terminal protein methyltransferase 1</fullName>
    </alternativeName>
</protein>
<keyword evidence="2 12" id="KW-0489">Methyltransferase</keyword>
<keyword evidence="3 12" id="KW-0808">Transferase</keyword>
<comment type="catalytic activity">
    <reaction evidence="8">
        <text>N-terminal L-seryl-L-prolyl-L-lysyl-[protein] + 3 S-adenosyl-L-methionine = N-terminal N,N,N-trimethyl-L-seryl-L-prolyl-L-lysyl-[protein] + 3 S-adenosyl-L-homocysteine + 3 H(+)</text>
        <dbReference type="Rhea" id="RHEA:54724"/>
        <dbReference type="Rhea" id="RHEA-COMP:13789"/>
        <dbReference type="Rhea" id="RHEA-COMP:13973"/>
        <dbReference type="ChEBI" id="CHEBI:15378"/>
        <dbReference type="ChEBI" id="CHEBI:57856"/>
        <dbReference type="ChEBI" id="CHEBI:59789"/>
        <dbReference type="ChEBI" id="CHEBI:138061"/>
        <dbReference type="ChEBI" id="CHEBI:138317"/>
        <dbReference type="EC" id="2.1.1.244"/>
    </reaction>
</comment>
<evidence type="ECO:0000256" key="2">
    <source>
        <dbReference type="ARBA" id="ARBA00022603"/>
    </source>
</evidence>
<comment type="similarity">
    <text evidence="1">Belongs to the methyltransferase superfamily. NTM1 family.</text>
</comment>
<dbReference type="PANTHER" id="PTHR12753:SF0">
    <property type="entry name" value="ALPHA N-TERMINAL PROTEIN METHYLTRANSFERASE 1"/>
    <property type="match status" value="1"/>
</dbReference>
<evidence type="ECO:0000313" key="12">
    <source>
        <dbReference type="EMBL" id="KGQ05507.1"/>
    </source>
</evidence>
<dbReference type="Pfam" id="PF05891">
    <property type="entry name" value="Methyltransf_PK"/>
    <property type="match status" value="1"/>
</dbReference>
<dbReference type="InterPro" id="IPR008576">
    <property type="entry name" value="MeTrfase_NTM1"/>
</dbReference>
<dbReference type="EMBL" id="ANFO01000942">
    <property type="protein sequence ID" value="KGQ05507.1"/>
    <property type="molecule type" value="Genomic_DNA"/>
</dbReference>
<dbReference type="PANTHER" id="PTHR12753">
    <property type="entry name" value="AD-003 - RELATED"/>
    <property type="match status" value="1"/>
</dbReference>
<dbReference type="GO" id="GO:0032259">
    <property type="term" value="P:methylation"/>
    <property type="evidence" value="ECO:0007669"/>
    <property type="project" value="UniProtKB-KW"/>
</dbReference>
<gene>
    <name evidence="12" type="ORF">BBAD15_g9254</name>
</gene>
<dbReference type="AlphaFoldDB" id="A0A0A2VGQ2"/>
<organism evidence="12 13">
    <name type="scientific">Beauveria bassiana D1-5</name>
    <dbReference type="NCBI Taxonomy" id="1245745"/>
    <lineage>
        <taxon>Eukaryota</taxon>
        <taxon>Fungi</taxon>
        <taxon>Dikarya</taxon>
        <taxon>Ascomycota</taxon>
        <taxon>Pezizomycotina</taxon>
        <taxon>Sordariomycetes</taxon>
        <taxon>Hypocreomycetidae</taxon>
        <taxon>Hypocreales</taxon>
        <taxon>Cordycipitaceae</taxon>
        <taxon>Beauveria</taxon>
    </lineage>
</organism>
<dbReference type="PIRSF" id="PIRSF016958">
    <property type="entry name" value="DUF858_MeTrfase_lik"/>
    <property type="match status" value="1"/>
</dbReference>
<evidence type="ECO:0000256" key="6">
    <source>
        <dbReference type="ARBA" id="ARBA00039449"/>
    </source>
</evidence>
<reference evidence="12 13" key="1">
    <citation type="submission" date="2012-10" db="EMBL/GenBank/DDBJ databases">
        <title>Genome sequencing and analysis of entomopathogenic fungi Beauveria bassiana D1-5.</title>
        <authorList>
            <person name="Li Q."/>
            <person name="Wang L."/>
            <person name="Zhang Z."/>
            <person name="Wang Q."/>
            <person name="Ren J."/>
            <person name="Wang M."/>
            <person name="Xu W."/>
            <person name="Wang J."/>
            <person name="Lu Y."/>
            <person name="Du Q."/>
            <person name="Sun Z."/>
        </authorList>
    </citation>
    <scope>NUCLEOTIDE SEQUENCE [LARGE SCALE GENOMIC DNA]</scope>
    <source>
        <strain evidence="12 13">D1-5</strain>
    </source>
</reference>
<feature type="binding site" evidence="11">
    <location>
        <position position="87"/>
    </location>
    <ligand>
        <name>S-adenosyl-L-methionine</name>
        <dbReference type="ChEBI" id="CHEBI:59789"/>
    </ligand>
</feature>
<dbReference type="InterPro" id="IPR029063">
    <property type="entry name" value="SAM-dependent_MTases_sf"/>
</dbReference>
<dbReference type="OrthoDB" id="1298661at2759"/>
<proteinExistence type="inferred from homology"/>